<feature type="region of interest" description="Disordered" evidence="1">
    <location>
        <begin position="337"/>
        <end position="414"/>
    </location>
</feature>
<dbReference type="Proteomes" id="UP001489004">
    <property type="component" value="Unassembled WGS sequence"/>
</dbReference>
<organism evidence="2 3">
    <name type="scientific">[Myrmecia] bisecta</name>
    <dbReference type="NCBI Taxonomy" id="41462"/>
    <lineage>
        <taxon>Eukaryota</taxon>
        <taxon>Viridiplantae</taxon>
        <taxon>Chlorophyta</taxon>
        <taxon>core chlorophytes</taxon>
        <taxon>Trebouxiophyceae</taxon>
        <taxon>Trebouxiales</taxon>
        <taxon>Trebouxiaceae</taxon>
        <taxon>Myrmecia</taxon>
    </lineage>
</organism>
<dbReference type="AlphaFoldDB" id="A0AAW1PF42"/>
<accession>A0AAW1PF42</accession>
<feature type="region of interest" description="Disordered" evidence="1">
    <location>
        <begin position="63"/>
        <end position="98"/>
    </location>
</feature>
<dbReference type="EMBL" id="JALJOR010000013">
    <property type="protein sequence ID" value="KAK9806768.1"/>
    <property type="molecule type" value="Genomic_DNA"/>
</dbReference>
<feature type="compositionally biased region" description="Low complexity" evidence="1">
    <location>
        <begin position="342"/>
        <end position="354"/>
    </location>
</feature>
<evidence type="ECO:0000313" key="3">
    <source>
        <dbReference type="Proteomes" id="UP001489004"/>
    </source>
</evidence>
<name>A0AAW1PF42_9CHLO</name>
<gene>
    <name evidence="2" type="ORF">WJX72_001991</name>
</gene>
<proteinExistence type="predicted"/>
<feature type="compositionally biased region" description="Low complexity" evidence="1">
    <location>
        <begin position="386"/>
        <end position="402"/>
    </location>
</feature>
<keyword evidence="3" id="KW-1185">Reference proteome</keyword>
<reference evidence="2 3" key="1">
    <citation type="journal article" date="2024" name="Nat. Commun.">
        <title>Phylogenomics reveals the evolutionary origins of lichenization in chlorophyte algae.</title>
        <authorList>
            <person name="Puginier C."/>
            <person name="Libourel C."/>
            <person name="Otte J."/>
            <person name="Skaloud P."/>
            <person name="Haon M."/>
            <person name="Grisel S."/>
            <person name="Petersen M."/>
            <person name="Berrin J.G."/>
            <person name="Delaux P.M."/>
            <person name="Dal Grande F."/>
            <person name="Keller J."/>
        </authorList>
    </citation>
    <scope>NUCLEOTIDE SEQUENCE [LARGE SCALE GENOMIC DNA]</scope>
    <source>
        <strain evidence="2 3">SAG 2043</strain>
    </source>
</reference>
<feature type="compositionally biased region" description="Low complexity" evidence="1">
    <location>
        <begin position="78"/>
        <end position="97"/>
    </location>
</feature>
<evidence type="ECO:0000256" key="1">
    <source>
        <dbReference type="SAM" id="MobiDB-lite"/>
    </source>
</evidence>
<protein>
    <submittedName>
        <fullName evidence="2">Uncharacterized protein</fullName>
    </submittedName>
</protein>
<evidence type="ECO:0000313" key="2">
    <source>
        <dbReference type="EMBL" id="KAK9806768.1"/>
    </source>
</evidence>
<sequence length="414" mass="45117">MRLAGAEAELEERRAGLVECQEMVEELQALAEERQREVAALQAQLQVEQDKVAAAEQEVRDLQGQTQAVQEQQRDTQQRLAEAQASQSSQAAEQQRLASEHAQLQLDFRTLKGQLAAAKDASAQSLDRVEALAAQLARVSQDQATAEEQAGTLRHTLEECRRNAALRISSLAAEVTGEARRRAEAEARVDEFYRAHTAAQATAQEQHETLLAQLHAQERAIRGLVARQPAYSPQLTQQVLASLHHQAQQAQQRADWGMERTPASSFTLSLNHDQENLGVNMEADRQPEQASRQFRPALQPLALPTAREPAAATASAPAKLKHMHFNALFGMAKDALSKGSPTRSLRGRGSLTSSPSAPTRPLFRTLAQRPLQANAPHQPSHSDCLPAASAASSPQASPDSPDMWAEVPLADDVC</sequence>
<comment type="caution">
    <text evidence="2">The sequence shown here is derived from an EMBL/GenBank/DDBJ whole genome shotgun (WGS) entry which is preliminary data.</text>
</comment>